<proteinExistence type="predicted"/>
<evidence type="ECO:0000313" key="2">
    <source>
        <dbReference type="Proteomes" id="UP000694892"/>
    </source>
</evidence>
<protein>
    <submittedName>
        <fullName evidence="1">Uncharacterized protein</fullName>
    </submittedName>
</protein>
<gene>
    <name evidence="1" type="ORF">XELAEV_18035224mg</name>
</gene>
<reference evidence="2" key="1">
    <citation type="journal article" date="2016" name="Nature">
        <title>Genome evolution in the allotetraploid frog Xenopus laevis.</title>
        <authorList>
            <person name="Session A.M."/>
            <person name="Uno Y."/>
            <person name="Kwon T."/>
            <person name="Chapman J.A."/>
            <person name="Toyoda A."/>
            <person name="Takahashi S."/>
            <person name="Fukui A."/>
            <person name="Hikosaka A."/>
            <person name="Suzuki A."/>
            <person name="Kondo M."/>
            <person name="van Heeringen S.J."/>
            <person name="Quigley I."/>
            <person name="Heinz S."/>
            <person name="Ogino H."/>
            <person name="Ochi H."/>
            <person name="Hellsten U."/>
            <person name="Lyons J.B."/>
            <person name="Simakov O."/>
            <person name="Putnam N."/>
            <person name="Stites J."/>
            <person name="Kuroki Y."/>
            <person name="Tanaka T."/>
            <person name="Michiue T."/>
            <person name="Watanabe M."/>
            <person name="Bogdanovic O."/>
            <person name="Lister R."/>
            <person name="Georgiou G."/>
            <person name="Paranjpe S.S."/>
            <person name="van Kruijsbergen I."/>
            <person name="Shu S."/>
            <person name="Carlson J."/>
            <person name="Kinoshita T."/>
            <person name="Ohta Y."/>
            <person name="Mawaribuchi S."/>
            <person name="Jenkins J."/>
            <person name="Grimwood J."/>
            <person name="Schmutz J."/>
            <person name="Mitros T."/>
            <person name="Mozaffari S.V."/>
            <person name="Suzuki Y."/>
            <person name="Haramoto Y."/>
            <person name="Yamamoto T.S."/>
            <person name="Takagi C."/>
            <person name="Heald R."/>
            <person name="Miller K."/>
            <person name="Haudenschild C."/>
            <person name="Kitzman J."/>
            <person name="Nakayama T."/>
            <person name="Izutsu Y."/>
            <person name="Robert J."/>
            <person name="Fortriede J."/>
            <person name="Burns K."/>
            <person name="Lotay V."/>
            <person name="Karimi K."/>
            <person name="Yasuoka Y."/>
            <person name="Dichmann D.S."/>
            <person name="Flajnik M.F."/>
            <person name="Houston D.W."/>
            <person name="Shendure J."/>
            <person name="DuPasquier L."/>
            <person name="Vize P.D."/>
            <person name="Zorn A.M."/>
            <person name="Ito M."/>
            <person name="Marcotte E.M."/>
            <person name="Wallingford J.B."/>
            <person name="Ito Y."/>
            <person name="Asashima M."/>
            <person name="Ueno N."/>
            <person name="Matsuda Y."/>
            <person name="Veenstra G.J."/>
            <person name="Fujiyama A."/>
            <person name="Harland R.M."/>
            <person name="Taira M."/>
            <person name="Rokhsar D.S."/>
        </authorList>
    </citation>
    <scope>NUCLEOTIDE SEQUENCE [LARGE SCALE GENOMIC DNA]</scope>
    <source>
        <strain evidence="2">J</strain>
    </source>
</reference>
<dbReference type="EMBL" id="CM004478">
    <property type="protein sequence ID" value="OCT72253.1"/>
    <property type="molecule type" value="Genomic_DNA"/>
</dbReference>
<accession>A0A974CFI7</accession>
<name>A0A974CFI7_XENLA</name>
<sequence>MFLLVNLLYTSKSCRRTLRCHLLSIWILFMEFTYIDPGQLGSSFNCTCSSKLSVNRLNEEFLNRQKMHL</sequence>
<organism evidence="1 2">
    <name type="scientific">Xenopus laevis</name>
    <name type="common">African clawed frog</name>
    <dbReference type="NCBI Taxonomy" id="8355"/>
    <lineage>
        <taxon>Eukaryota</taxon>
        <taxon>Metazoa</taxon>
        <taxon>Chordata</taxon>
        <taxon>Craniata</taxon>
        <taxon>Vertebrata</taxon>
        <taxon>Euteleostomi</taxon>
        <taxon>Amphibia</taxon>
        <taxon>Batrachia</taxon>
        <taxon>Anura</taxon>
        <taxon>Pipoidea</taxon>
        <taxon>Pipidae</taxon>
        <taxon>Xenopodinae</taxon>
        <taxon>Xenopus</taxon>
        <taxon>Xenopus</taxon>
    </lineage>
</organism>
<dbReference type="Proteomes" id="UP000694892">
    <property type="component" value="Chromosome 7L"/>
</dbReference>
<evidence type="ECO:0000313" key="1">
    <source>
        <dbReference type="EMBL" id="OCT72253.1"/>
    </source>
</evidence>
<dbReference type="AlphaFoldDB" id="A0A974CFI7"/>